<evidence type="ECO:0008006" key="3">
    <source>
        <dbReference type="Google" id="ProtNLM"/>
    </source>
</evidence>
<dbReference type="STRING" id="1236220.SAMN04488112_106157"/>
<name>A0A1G6KTJ9_9BACL</name>
<keyword evidence="2" id="KW-1185">Reference proteome</keyword>
<sequence>MEQLTQMELLHLQDLISAEALAVRKYNMYESHCDSQEMKKWCRDAADLHSRRMERIMEQLRLHDGREPRDAERKH</sequence>
<organism evidence="1 2">
    <name type="scientific">Melghirimyces thermohalophilus</name>
    <dbReference type="NCBI Taxonomy" id="1236220"/>
    <lineage>
        <taxon>Bacteria</taxon>
        <taxon>Bacillati</taxon>
        <taxon>Bacillota</taxon>
        <taxon>Bacilli</taxon>
        <taxon>Bacillales</taxon>
        <taxon>Thermoactinomycetaceae</taxon>
        <taxon>Melghirimyces</taxon>
    </lineage>
</organism>
<protein>
    <recommendedName>
        <fullName evidence="3">Coat F domain-containing protein</fullName>
    </recommendedName>
</protein>
<accession>A0A1G6KTJ9</accession>
<evidence type="ECO:0000313" key="2">
    <source>
        <dbReference type="Proteomes" id="UP000199387"/>
    </source>
</evidence>
<dbReference type="Proteomes" id="UP000199387">
    <property type="component" value="Unassembled WGS sequence"/>
</dbReference>
<gene>
    <name evidence="1" type="ORF">SAMN04488112_106157</name>
</gene>
<dbReference type="EMBL" id="FMZA01000006">
    <property type="protein sequence ID" value="SDC34400.1"/>
    <property type="molecule type" value="Genomic_DNA"/>
</dbReference>
<dbReference type="OrthoDB" id="2990588at2"/>
<dbReference type="AlphaFoldDB" id="A0A1G6KTJ9"/>
<proteinExistence type="predicted"/>
<reference evidence="1 2" key="1">
    <citation type="submission" date="2016-10" db="EMBL/GenBank/DDBJ databases">
        <authorList>
            <person name="de Groot N.N."/>
        </authorList>
    </citation>
    <scope>NUCLEOTIDE SEQUENCE [LARGE SCALE GENOMIC DNA]</scope>
    <source>
        <strain evidence="1 2">DSM 45514</strain>
    </source>
</reference>
<dbReference type="RefSeq" id="WP_143003481.1">
    <property type="nucleotide sequence ID" value="NZ_FMZA01000006.1"/>
</dbReference>
<evidence type="ECO:0000313" key="1">
    <source>
        <dbReference type="EMBL" id="SDC34400.1"/>
    </source>
</evidence>